<feature type="compositionally biased region" description="Basic and acidic residues" evidence="6">
    <location>
        <begin position="376"/>
        <end position="388"/>
    </location>
</feature>
<feature type="compositionally biased region" description="Basic residues" evidence="6">
    <location>
        <begin position="389"/>
        <end position="400"/>
    </location>
</feature>
<protein>
    <recommendedName>
        <fullName evidence="8">Rhodopsin domain-containing protein</fullName>
    </recommendedName>
</protein>
<evidence type="ECO:0000313" key="10">
    <source>
        <dbReference type="Proteomes" id="UP000182658"/>
    </source>
</evidence>
<feature type="transmembrane region" description="Helical" evidence="7">
    <location>
        <begin position="132"/>
        <end position="155"/>
    </location>
</feature>
<feature type="region of interest" description="Disordered" evidence="6">
    <location>
        <begin position="287"/>
        <end position="327"/>
    </location>
</feature>
<feature type="transmembrane region" description="Helical" evidence="7">
    <location>
        <begin position="12"/>
        <end position="31"/>
    </location>
</feature>
<dbReference type="Pfam" id="PF20684">
    <property type="entry name" value="Fung_rhodopsin"/>
    <property type="match status" value="1"/>
</dbReference>
<feature type="region of interest" description="Disordered" evidence="6">
    <location>
        <begin position="376"/>
        <end position="400"/>
    </location>
</feature>
<sequence>MPADLFTVEAWTYNAIDIVVVAARVALRGRLTGWRNMAPDDILMIAVILLYTAETATAHYVVEIWHGLANSGMTDAERAALDPNSTEYYFRVKGSQTQLFGWLVYIVLLWTLKAAWLFFYRRLGTGVDRMPLKINIGFGLVGATFFATFFTVLAACPIEKHWQINPDPGNICQPAVSRPAAFMVITTNLVTDFYIMAIPFPMIWSARISMTKKVGLLVMFSGGLITAVFGGLRCGYILQNSPQGPKLTGEWSCRESFVAVFISNFPVLFPFLHRAWLRSRLGSSSGRGHSSAGGLTPGAGNTKSSGGAIKLSTMGGKAGGGKKGKKYMHPLSLPGETFYDRFGSEEEIIEGKDGADKKDGPKAEEDINVTTEWRVQSHEVDAETVEHERRHRITAGYHAR</sequence>
<dbReference type="AlphaFoldDB" id="A0A1J7IT83"/>
<dbReference type="InParanoid" id="A0A1J7IT83"/>
<evidence type="ECO:0000256" key="2">
    <source>
        <dbReference type="ARBA" id="ARBA00022692"/>
    </source>
</evidence>
<dbReference type="InterPro" id="IPR052337">
    <property type="entry name" value="SAT4-like"/>
</dbReference>
<feature type="transmembrane region" description="Helical" evidence="7">
    <location>
        <begin position="99"/>
        <end position="120"/>
    </location>
</feature>
<name>A0A1J7IT83_9PEZI</name>
<dbReference type="InterPro" id="IPR049326">
    <property type="entry name" value="Rhodopsin_dom_fungi"/>
</dbReference>
<feature type="transmembrane region" description="Helical" evidence="7">
    <location>
        <begin position="216"/>
        <end position="238"/>
    </location>
</feature>
<evidence type="ECO:0000256" key="6">
    <source>
        <dbReference type="SAM" id="MobiDB-lite"/>
    </source>
</evidence>
<feature type="domain" description="Rhodopsin" evidence="8">
    <location>
        <begin position="30"/>
        <end position="273"/>
    </location>
</feature>
<gene>
    <name evidence="9" type="ORF">CONLIGDRAFT_681156</name>
</gene>
<comment type="subcellular location">
    <subcellularLocation>
        <location evidence="1">Membrane</location>
        <topology evidence="1">Multi-pass membrane protein</topology>
    </subcellularLocation>
</comment>
<evidence type="ECO:0000256" key="7">
    <source>
        <dbReference type="SAM" id="Phobius"/>
    </source>
</evidence>
<dbReference type="PANTHER" id="PTHR33048:SF2">
    <property type="entry name" value="SRPK"/>
    <property type="match status" value="1"/>
</dbReference>
<reference evidence="9 10" key="1">
    <citation type="submission" date="2016-10" db="EMBL/GenBank/DDBJ databases">
        <title>Draft genome sequence of Coniochaeta ligniaria NRRL30616, a lignocellulolytic fungus for bioabatement of inhibitors in plant biomass hydrolysates.</title>
        <authorList>
            <consortium name="DOE Joint Genome Institute"/>
            <person name="Jimenez D.J."/>
            <person name="Hector R.E."/>
            <person name="Riley R."/>
            <person name="Sun H."/>
            <person name="Grigoriev I.V."/>
            <person name="Van Elsas J.D."/>
            <person name="Nichols N.N."/>
        </authorList>
    </citation>
    <scope>NUCLEOTIDE SEQUENCE [LARGE SCALE GENOMIC DNA]</scope>
    <source>
        <strain evidence="9 10">NRRL 30616</strain>
    </source>
</reference>
<evidence type="ECO:0000256" key="4">
    <source>
        <dbReference type="ARBA" id="ARBA00023136"/>
    </source>
</evidence>
<accession>A0A1J7IT83</accession>
<evidence type="ECO:0000256" key="3">
    <source>
        <dbReference type="ARBA" id="ARBA00022989"/>
    </source>
</evidence>
<keyword evidence="2 7" id="KW-0812">Transmembrane</keyword>
<evidence type="ECO:0000259" key="8">
    <source>
        <dbReference type="Pfam" id="PF20684"/>
    </source>
</evidence>
<dbReference type="GO" id="GO:0016020">
    <property type="term" value="C:membrane"/>
    <property type="evidence" value="ECO:0007669"/>
    <property type="project" value="UniProtKB-SubCell"/>
</dbReference>
<comment type="similarity">
    <text evidence="5">Belongs to the SAT4 family.</text>
</comment>
<evidence type="ECO:0000256" key="5">
    <source>
        <dbReference type="ARBA" id="ARBA00038359"/>
    </source>
</evidence>
<proteinExistence type="inferred from homology"/>
<evidence type="ECO:0000256" key="1">
    <source>
        <dbReference type="ARBA" id="ARBA00004141"/>
    </source>
</evidence>
<feature type="transmembrane region" description="Helical" evidence="7">
    <location>
        <begin position="43"/>
        <end position="62"/>
    </location>
</feature>
<dbReference type="PANTHER" id="PTHR33048">
    <property type="entry name" value="PTH11-LIKE INTEGRAL MEMBRANE PROTEIN (AFU_ORTHOLOGUE AFUA_5G11245)"/>
    <property type="match status" value="1"/>
</dbReference>
<dbReference type="OrthoDB" id="2988756at2759"/>
<dbReference type="Proteomes" id="UP000182658">
    <property type="component" value="Unassembled WGS sequence"/>
</dbReference>
<evidence type="ECO:0000313" key="9">
    <source>
        <dbReference type="EMBL" id="OIW30387.1"/>
    </source>
</evidence>
<keyword evidence="10" id="KW-1185">Reference proteome</keyword>
<organism evidence="9 10">
    <name type="scientific">Coniochaeta ligniaria NRRL 30616</name>
    <dbReference type="NCBI Taxonomy" id="1408157"/>
    <lineage>
        <taxon>Eukaryota</taxon>
        <taxon>Fungi</taxon>
        <taxon>Dikarya</taxon>
        <taxon>Ascomycota</taxon>
        <taxon>Pezizomycotina</taxon>
        <taxon>Sordariomycetes</taxon>
        <taxon>Sordariomycetidae</taxon>
        <taxon>Coniochaetales</taxon>
        <taxon>Coniochaetaceae</taxon>
        <taxon>Coniochaeta</taxon>
    </lineage>
</organism>
<keyword evidence="3 7" id="KW-1133">Transmembrane helix</keyword>
<feature type="transmembrane region" description="Helical" evidence="7">
    <location>
        <begin position="180"/>
        <end position="204"/>
    </location>
</feature>
<keyword evidence="4 7" id="KW-0472">Membrane</keyword>
<dbReference type="STRING" id="1408157.A0A1J7IT83"/>
<dbReference type="EMBL" id="KV875097">
    <property type="protein sequence ID" value="OIW30387.1"/>
    <property type="molecule type" value="Genomic_DNA"/>
</dbReference>
<feature type="transmembrane region" description="Helical" evidence="7">
    <location>
        <begin position="258"/>
        <end position="277"/>
    </location>
</feature>